<evidence type="ECO:0000256" key="7">
    <source>
        <dbReference type="SAM" id="SignalP"/>
    </source>
</evidence>
<feature type="signal peptide" evidence="7">
    <location>
        <begin position="1"/>
        <end position="26"/>
    </location>
</feature>
<feature type="domain" description="PilY1 beta-propeller" evidence="8">
    <location>
        <begin position="749"/>
        <end position="1107"/>
    </location>
</feature>
<protein>
    <recommendedName>
        <fullName evidence="8">PilY1 beta-propeller domain-containing protein</fullName>
    </recommendedName>
</protein>
<evidence type="ECO:0000256" key="2">
    <source>
        <dbReference type="ARBA" id="ARBA00008387"/>
    </source>
</evidence>
<dbReference type="Pfam" id="PF05567">
    <property type="entry name" value="T4P_PilY1"/>
    <property type="match status" value="1"/>
</dbReference>
<comment type="similarity">
    <text evidence="2">Belongs to the PilY1 family.</text>
</comment>
<comment type="caution">
    <text evidence="9">The sequence shown here is derived from an EMBL/GenBank/DDBJ whole genome shotgun (WGS) entry which is preliminary data.</text>
</comment>
<dbReference type="Proteomes" id="UP000033651">
    <property type="component" value="Unassembled WGS sequence"/>
</dbReference>
<evidence type="ECO:0000259" key="8">
    <source>
        <dbReference type="Pfam" id="PF05567"/>
    </source>
</evidence>
<dbReference type="RefSeq" id="WP_045829379.1">
    <property type="nucleotide sequence ID" value="NZ_JZRB01000018.1"/>
</dbReference>
<organism evidence="9 10">
    <name type="scientific">Luteibacter yeojuensis</name>
    <dbReference type="NCBI Taxonomy" id="345309"/>
    <lineage>
        <taxon>Bacteria</taxon>
        <taxon>Pseudomonadati</taxon>
        <taxon>Pseudomonadota</taxon>
        <taxon>Gammaproteobacteria</taxon>
        <taxon>Lysobacterales</taxon>
        <taxon>Rhodanobacteraceae</taxon>
        <taxon>Luteibacter</taxon>
    </lineage>
</organism>
<evidence type="ECO:0000256" key="3">
    <source>
        <dbReference type="ARBA" id="ARBA00022558"/>
    </source>
</evidence>
<dbReference type="InterPro" id="IPR008707">
    <property type="entry name" value="B-propeller_PilY1"/>
</dbReference>
<dbReference type="AlphaFoldDB" id="A0A0F3KUF1"/>
<evidence type="ECO:0000256" key="1">
    <source>
        <dbReference type="ARBA" id="ARBA00004561"/>
    </source>
</evidence>
<dbReference type="SUPFAM" id="SSF50998">
    <property type="entry name" value="Quinoprotein alcohol dehydrogenase-like"/>
    <property type="match status" value="1"/>
</dbReference>
<reference evidence="9 10" key="1">
    <citation type="submission" date="2015-03" db="EMBL/GenBank/DDBJ databases">
        <title>Draft genome sequence of Luteibacter yeojuensis strain SU11.</title>
        <authorList>
            <person name="Sulaiman J."/>
            <person name="Priya K."/>
            <person name="Chan K.-G."/>
        </authorList>
    </citation>
    <scope>NUCLEOTIDE SEQUENCE [LARGE SCALE GENOMIC DNA]</scope>
    <source>
        <strain evidence="9 10">SU11</strain>
    </source>
</reference>
<evidence type="ECO:0000256" key="5">
    <source>
        <dbReference type="ARBA" id="ARBA00022837"/>
    </source>
</evidence>
<keyword evidence="7" id="KW-0732">Signal</keyword>
<dbReference type="GO" id="GO:0046872">
    <property type="term" value="F:metal ion binding"/>
    <property type="evidence" value="ECO:0007669"/>
    <property type="project" value="UniProtKB-KW"/>
</dbReference>
<keyword evidence="5" id="KW-0106">Calcium</keyword>
<evidence type="ECO:0000313" key="9">
    <source>
        <dbReference type="EMBL" id="KJV34853.1"/>
    </source>
</evidence>
<proteinExistence type="inferred from homology"/>
<sequence>MNHPPFALRCLLALVATVFVGGVASATTVTLSKTPPGVTSKVAPNIVVTFDDSGSMNSTSIPDSMDDNIGKKFYYSADGNQIYFDPTVTYVIPPDAFGQPLGTPSFTAAWRDGYCANTLTKLCWSPNSKLYLAPNVVNLGTSFSTNFLVNVYAGNSPCPRNANEPGWLNISGFGNSCIIQEIPTAVRGSTTRFGITTYDTGAFYYVCPNGASETGCVYHLVANESAAIQQNFAIWYSYYRTRNFNARAAVGRVFSAIGDNAVRVAWQTLQSQSAASAYSTNSALYTGAPYGPITDSTKVLELANAATGCTAASVTDACWRSQFMNWLYGVPASGGTPTRVATINAGKFYQRTLGKTPAQDPYWNGSTTTPGELSCRKNFNMLVTDGYWNGDSPDTNAVPTNDSTNVTLPDNVSFPTSDGESKVYWNQASTTVSPSLADIAFNYWATNLRPDMKNNVPPYWSDLTTGVAGPTSTVDPGSPQANKEVYFNPANDPATWQHMSQYMVTMGISGTLTYPDDYTALRKGTKAWPSPATAGGATNIDDTWHAALNSRGGYFSAADPTSLVNSLTTILSSVIAASSTALTLTLSTNVLSVGAVAYYAGYDTTNWGGTLQARTLGATGAVSAASLWSAGDLLNARSLTSDPRLIVTSTAPGTGTGIAFNYDSLALNQQLVLNSSDGTGSLLLQDGLGKRRVAWLSGSRTDEGATFRTRTTLLGAIFGSQPTYVGAPSGNFSDSFPTNSPEAAAVSTDSYFAFVSKWANRPATLYVGANDGMLHAFDARLASVAGSNPGRELWAYVPASVYANLPAQSKLNNFTFTPTVDGSPVIGDVFFNAANTTNKSTAGWHTLLVGSLRYGGRGVFGIDVTDPSAATLNTTTAVASKVLWEFNSEVASSAAGTPANLGYTFGTPVIARVAWPNTDANKTVGRWVVLVPGGYLPDGSTATAANNAYSSIFMLDAQTGTLLKEIRTPTGTGATASHGITTPTVGDYDGDQVADVAFAGDLDGNMWRIDLSQASLSSTTASAGVSLLFKPATVNAQSITTAPRLIADPNSAYFMVIFGTGRFLSTADTADTTMQSLYGVRDPGAAVTTPVQVASLVQQTLAVDAATGAIGVSSNA</sequence>
<keyword evidence="3" id="KW-1029">Fimbrium biogenesis</keyword>
<feature type="chain" id="PRO_5002463121" description="PilY1 beta-propeller domain-containing protein" evidence="7">
    <location>
        <begin position="27"/>
        <end position="1116"/>
    </location>
</feature>
<comment type="subcellular location">
    <subcellularLocation>
        <location evidence="1">Fimbrium</location>
    </subcellularLocation>
</comment>
<keyword evidence="10" id="KW-1185">Reference proteome</keyword>
<dbReference type="InterPro" id="IPR011047">
    <property type="entry name" value="Quinoprotein_ADH-like_sf"/>
</dbReference>
<accession>A0A0F3KUF1</accession>
<evidence type="ECO:0000256" key="6">
    <source>
        <dbReference type="ARBA" id="ARBA00023263"/>
    </source>
</evidence>
<dbReference type="EMBL" id="JZRB01000018">
    <property type="protein sequence ID" value="KJV34853.1"/>
    <property type="molecule type" value="Genomic_DNA"/>
</dbReference>
<keyword evidence="6" id="KW-0281">Fimbrium</keyword>
<evidence type="ECO:0000313" key="10">
    <source>
        <dbReference type="Proteomes" id="UP000033651"/>
    </source>
</evidence>
<name>A0A0F3KUF1_9GAMM</name>
<keyword evidence="4" id="KW-0479">Metal-binding</keyword>
<dbReference type="OrthoDB" id="7156875at2"/>
<evidence type="ECO:0000256" key="4">
    <source>
        <dbReference type="ARBA" id="ARBA00022723"/>
    </source>
</evidence>
<gene>
    <name evidence="9" type="ORF">VI08_09800</name>
</gene>
<feature type="non-terminal residue" evidence="9">
    <location>
        <position position="1116"/>
    </location>
</feature>
<dbReference type="GO" id="GO:0009289">
    <property type="term" value="C:pilus"/>
    <property type="evidence" value="ECO:0007669"/>
    <property type="project" value="UniProtKB-SubCell"/>
</dbReference>